<evidence type="ECO:0000313" key="4">
    <source>
        <dbReference type="Proteomes" id="UP001501469"/>
    </source>
</evidence>
<dbReference type="EMBL" id="BAABDK010000028">
    <property type="protein sequence ID" value="GAA4046365.1"/>
    <property type="molecule type" value="Genomic_DNA"/>
</dbReference>
<organism evidence="3 4">
    <name type="scientific">Hymenobacter glaciei</name>
    <dbReference type="NCBI Taxonomy" id="877209"/>
    <lineage>
        <taxon>Bacteria</taxon>
        <taxon>Pseudomonadati</taxon>
        <taxon>Bacteroidota</taxon>
        <taxon>Cytophagia</taxon>
        <taxon>Cytophagales</taxon>
        <taxon>Hymenobacteraceae</taxon>
        <taxon>Hymenobacter</taxon>
    </lineage>
</organism>
<keyword evidence="4" id="KW-1185">Reference proteome</keyword>
<protein>
    <recommendedName>
        <fullName evidence="5">Outer membrane protein beta-barrel domain-containing protein</fullName>
    </recommendedName>
</protein>
<evidence type="ECO:0000313" key="3">
    <source>
        <dbReference type="EMBL" id="GAA4046365.1"/>
    </source>
</evidence>
<keyword evidence="2" id="KW-0472">Membrane</keyword>
<comment type="caution">
    <text evidence="3">The sequence shown here is derived from an EMBL/GenBank/DDBJ whole genome shotgun (WGS) entry which is preliminary data.</text>
</comment>
<gene>
    <name evidence="3" type="ORF">GCM10022409_35570</name>
</gene>
<feature type="transmembrane region" description="Helical" evidence="2">
    <location>
        <begin position="63"/>
        <end position="82"/>
    </location>
</feature>
<proteinExistence type="predicted"/>
<evidence type="ECO:0008006" key="5">
    <source>
        <dbReference type="Google" id="ProtNLM"/>
    </source>
</evidence>
<feature type="compositionally biased region" description="Low complexity" evidence="1">
    <location>
        <begin position="138"/>
        <end position="148"/>
    </location>
</feature>
<name>A0ABP7ULV2_9BACT</name>
<accession>A0ABP7ULV2</accession>
<evidence type="ECO:0000256" key="1">
    <source>
        <dbReference type="SAM" id="MobiDB-lite"/>
    </source>
</evidence>
<feature type="region of interest" description="Disordered" evidence="1">
    <location>
        <begin position="138"/>
        <end position="162"/>
    </location>
</feature>
<keyword evidence="2" id="KW-0812">Transmembrane</keyword>
<dbReference type="RefSeq" id="WP_345057180.1">
    <property type="nucleotide sequence ID" value="NZ_BAABDK010000028.1"/>
</dbReference>
<keyword evidence="2" id="KW-1133">Transmembrane helix</keyword>
<sequence>MSANPIENNTTPKTTGSLEELFRHHLGEEAAVPPRPMLWDQIDNSLLIRQNETYRRRLVATRWVAAASLLLASLAGTGWWVGRTDLVGSPEMATTTVSRPAANDAQLNSATTRPSFGAAGNAGSTAVSIGAVASAADGDASGRSTSASPDVASTAQVGQRRGLNNAGGTVLATFGGSGRPMATSNSAGQLASNEATTVAMNAASEPSGTQAGTVAAQGAKLPGSAAEAANSSIAANGAVAIGGTTTTAAGATLATGSAGTAAMAVPTTASVSAASLSASVAAAPATTLGAEEAGLLASRMVALGTVETPAPALPSALAAGPEPTELALGTHRWQYGASYTASAFNPNINFSRAGIEPEFGYNPVLGPAELSERAATEYRQNLHAGFSQRLALTVARSLRGHWSLGTGVEFTKANARSASTVAFVGEQIADGGQTVGSGQRRTTDFSYTMASLPLELRYSNSAKRGWSLYGRLGGVVSALLGNRSEVAGRPEVTQTYSITSASTPYRRLTSSVRGAAGARFSPGAGRWAFSMGPVAELGLVSLNAHPVQNYFAQSHPYSVGVEAAVEFGR</sequence>
<reference evidence="4" key="1">
    <citation type="journal article" date="2019" name="Int. J. Syst. Evol. Microbiol.">
        <title>The Global Catalogue of Microorganisms (GCM) 10K type strain sequencing project: providing services to taxonomists for standard genome sequencing and annotation.</title>
        <authorList>
            <consortium name="The Broad Institute Genomics Platform"/>
            <consortium name="The Broad Institute Genome Sequencing Center for Infectious Disease"/>
            <person name="Wu L."/>
            <person name="Ma J."/>
        </authorList>
    </citation>
    <scope>NUCLEOTIDE SEQUENCE [LARGE SCALE GENOMIC DNA]</scope>
    <source>
        <strain evidence="4">JCM 17225</strain>
    </source>
</reference>
<dbReference type="Proteomes" id="UP001501469">
    <property type="component" value="Unassembled WGS sequence"/>
</dbReference>
<evidence type="ECO:0000256" key="2">
    <source>
        <dbReference type="SAM" id="Phobius"/>
    </source>
</evidence>